<evidence type="ECO:0000256" key="12">
    <source>
        <dbReference type="ARBA" id="ARBA00023251"/>
    </source>
</evidence>
<evidence type="ECO:0000256" key="5">
    <source>
        <dbReference type="ARBA" id="ARBA00011245"/>
    </source>
</evidence>
<accession>A0A1S1N3H3</accession>
<dbReference type="STRING" id="327939.BIW53_15880"/>
<comment type="subunit">
    <text evidence="5">Monomer.</text>
</comment>
<protein>
    <recommendedName>
        <fullName evidence="6">beta-lactamase</fullName>
        <ecNumber evidence="6">3.5.2.6</ecNumber>
    </recommendedName>
</protein>
<evidence type="ECO:0000259" key="14">
    <source>
        <dbReference type="SMART" id="SM00849"/>
    </source>
</evidence>
<evidence type="ECO:0000256" key="10">
    <source>
        <dbReference type="ARBA" id="ARBA00022801"/>
    </source>
</evidence>
<dbReference type="NCBIfam" id="NF033088">
    <property type="entry name" value="bla_subclass_B1"/>
    <property type="match status" value="1"/>
</dbReference>
<evidence type="ECO:0000313" key="15">
    <source>
        <dbReference type="EMBL" id="OHU94540.1"/>
    </source>
</evidence>
<dbReference type="RefSeq" id="WP_070993008.1">
    <property type="nucleotide sequence ID" value="NZ_CBCSHD010000010.1"/>
</dbReference>
<dbReference type="GO" id="GO:0017001">
    <property type="term" value="P:antibiotic catabolic process"/>
    <property type="evidence" value="ECO:0007669"/>
    <property type="project" value="UniProtKB-ARBA"/>
</dbReference>
<dbReference type="SUPFAM" id="SSF56281">
    <property type="entry name" value="Metallo-hydrolase/oxidoreductase"/>
    <property type="match status" value="1"/>
</dbReference>
<dbReference type="PANTHER" id="PTHR42951">
    <property type="entry name" value="METALLO-BETA-LACTAMASE DOMAIN-CONTAINING"/>
    <property type="match status" value="1"/>
</dbReference>
<reference evidence="15 16" key="1">
    <citation type="submission" date="2016-10" db="EMBL/GenBank/DDBJ databases">
        <title>Pseudoalteromonas amylolytica sp. nov., isolated from the surface seawater.</title>
        <authorList>
            <person name="Wu Y.-H."/>
            <person name="Cheng H."/>
            <person name="Jin X.-B."/>
            <person name="Wang C.-S."/>
            <person name="Xu X.-W."/>
        </authorList>
    </citation>
    <scope>NUCLEOTIDE SEQUENCE [LARGE SCALE GENOMIC DNA]</scope>
    <source>
        <strain evidence="15 16">JCM 12483</strain>
    </source>
</reference>
<evidence type="ECO:0000256" key="1">
    <source>
        <dbReference type="ARBA" id="ARBA00001526"/>
    </source>
</evidence>
<comment type="cofactor">
    <cofactor evidence="2">
        <name>Zn(2+)</name>
        <dbReference type="ChEBI" id="CHEBI:29105"/>
    </cofactor>
</comment>
<evidence type="ECO:0000313" key="16">
    <source>
        <dbReference type="Proteomes" id="UP000180253"/>
    </source>
</evidence>
<organism evidence="15 16">
    <name type="scientific">Pseudoalteromonas byunsanensis</name>
    <dbReference type="NCBI Taxonomy" id="327939"/>
    <lineage>
        <taxon>Bacteria</taxon>
        <taxon>Pseudomonadati</taxon>
        <taxon>Pseudomonadota</taxon>
        <taxon>Gammaproteobacteria</taxon>
        <taxon>Alteromonadales</taxon>
        <taxon>Pseudoalteromonadaceae</taxon>
        <taxon>Pseudoalteromonas</taxon>
    </lineage>
</organism>
<dbReference type="Pfam" id="PF00753">
    <property type="entry name" value="Lactamase_B"/>
    <property type="match status" value="1"/>
</dbReference>
<feature type="domain" description="Metallo-beta-lactamase" evidence="14">
    <location>
        <begin position="49"/>
        <end position="217"/>
    </location>
</feature>
<comment type="catalytic activity">
    <reaction evidence="1">
        <text>a beta-lactam + H2O = a substituted beta-amino acid</text>
        <dbReference type="Rhea" id="RHEA:20401"/>
        <dbReference type="ChEBI" id="CHEBI:15377"/>
        <dbReference type="ChEBI" id="CHEBI:35627"/>
        <dbReference type="ChEBI" id="CHEBI:140347"/>
        <dbReference type="EC" id="3.5.2.6"/>
    </reaction>
</comment>
<dbReference type="EMBL" id="MNAN01000034">
    <property type="protein sequence ID" value="OHU94540.1"/>
    <property type="molecule type" value="Genomic_DNA"/>
</dbReference>
<dbReference type="InterPro" id="IPR050855">
    <property type="entry name" value="NDM-1-like"/>
</dbReference>
<comment type="caution">
    <text evidence="15">The sequence shown here is derived from an EMBL/GenBank/DDBJ whole genome shotgun (WGS) entry which is preliminary data.</text>
</comment>
<dbReference type="PANTHER" id="PTHR42951:SF4">
    <property type="entry name" value="ACYL-COENZYME A THIOESTERASE MBLAC2"/>
    <property type="match status" value="1"/>
</dbReference>
<evidence type="ECO:0000256" key="13">
    <source>
        <dbReference type="SAM" id="SignalP"/>
    </source>
</evidence>
<dbReference type="Proteomes" id="UP000180253">
    <property type="component" value="Unassembled WGS sequence"/>
</dbReference>
<dbReference type="EC" id="3.5.2.6" evidence="6"/>
<dbReference type="OrthoDB" id="420651at2"/>
<feature type="chain" id="PRO_5010225752" description="beta-lactamase" evidence="13">
    <location>
        <begin position="18"/>
        <end position="243"/>
    </location>
</feature>
<evidence type="ECO:0000256" key="8">
    <source>
        <dbReference type="ARBA" id="ARBA00022729"/>
    </source>
</evidence>
<feature type="signal peptide" evidence="13">
    <location>
        <begin position="1"/>
        <end position="17"/>
    </location>
</feature>
<dbReference type="InterPro" id="IPR058199">
    <property type="entry name" value="BlaB//VIM/IMP-1"/>
</dbReference>
<keyword evidence="10" id="KW-0378">Hydrolase</keyword>
<keyword evidence="7" id="KW-0479">Metal-binding</keyword>
<keyword evidence="11" id="KW-0862">Zinc</keyword>
<evidence type="ECO:0000256" key="2">
    <source>
        <dbReference type="ARBA" id="ARBA00001947"/>
    </source>
</evidence>
<keyword evidence="12" id="KW-0046">Antibiotic resistance</keyword>
<evidence type="ECO:0000256" key="11">
    <source>
        <dbReference type="ARBA" id="ARBA00022833"/>
    </source>
</evidence>
<comment type="similarity">
    <text evidence="4">Belongs to the metallo-beta-lactamase superfamily. Class-B beta-lactamase family.</text>
</comment>
<evidence type="ECO:0000256" key="9">
    <source>
        <dbReference type="ARBA" id="ARBA00022764"/>
    </source>
</evidence>
<comment type="subcellular location">
    <subcellularLocation>
        <location evidence="3">Periplasm</location>
    </subcellularLocation>
</comment>
<proteinExistence type="inferred from homology"/>
<dbReference type="NCBIfam" id="NF012229">
    <property type="entry name" value="bla_class_B_core"/>
    <property type="match status" value="1"/>
</dbReference>
<evidence type="ECO:0000256" key="7">
    <source>
        <dbReference type="ARBA" id="ARBA00022723"/>
    </source>
</evidence>
<dbReference type="AlphaFoldDB" id="A0A1S1N3H3"/>
<keyword evidence="9" id="KW-0574">Periplasm</keyword>
<evidence type="ECO:0000256" key="6">
    <source>
        <dbReference type="ARBA" id="ARBA00012865"/>
    </source>
</evidence>
<dbReference type="Gene3D" id="3.60.15.10">
    <property type="entry name" value="Ribonuclease Z/Hydroxyacylglutathione hydrolase-like"/>
    <property type="match status" value="1"/>
</dbReference>
<name>A0A1S1N3H3_9GAMM</name>
<sequence>MKKFPLFVLLLPFMLRASIEPTTLEIHPLKENIYQHISYLDVPPWGRVAANGLVAVHEQNAYIIDTPWTVTDTKQLVAWIKAQGLTPKAAVISHFHEDASNGIAYLKSVGIDTYASTITNALLADKHHPQSNISFSSQTLAIANDTIEIFAPGAGHTEDNIVVWLNQQKVLFGGCFVKSLESTGLGNIKDASIAQWPTSISNVLKRYPEIRQVVPGHGKVGNMSLLTHTAELVHKQIIKKAPH</sequence>
<gene>
    <name evidence="15" type="ORF">BIW53_15880</name>
</gene>
<keyword evidence="16" id="KW-1185">Reference proteome</keyword>
<evidence type="ECO:0000256" key="4">
    <source>
        <dbReference type="ARBA" id="ARBA00005250"/>
    </source>
</evidence>
<dbReference type="SMART" id="SM00849">
    <property type="entry name" value="Lactamase_B"/>
    <property type="match status" value="1"/>
</dbReference>
<keyword evidence="8 13" id="KW-0732">Signal</keyword>
<dbReference type="InterPro" id="IPR001279">
    <property type="entry name" value="Metallo-B-lactamas"/>
</dbReference>
<dbReference type="InterPro" id="IPR036866">
    <property type="entry name" value="RibonucZ/Hydroxyglut_hydro"/>
</dbReference>
<evidence type="ECO:0000256" key="3">
    <source>
        <dbReference type="ARBA" id="ARBA00004418"/>
    </source>
</evidence>